<evidence type="ECO:0000313" key="30">
    <source>
        <dbReference type="RefSeq" id="XP_034116171.2"/>
    </source>
</evidence>
<dbReference type="InterPro" id="IPR014782">
    <property type="entry name" value="Peptidase_M1_dom"/>
</dbReference>
<organism evidence="29 30">
    <name type="scientific">Drosophila albomicans</name>
    <name type="common">Fruit fly</name>
    <dbReference type="NCBI Taxonomy" id="7291"/>
    <lineage>
        <taxon>Eukaryota</taxon>
        <taxon>Metazoa</taxon>
        <taxon>Ecdysozoa</taxon>
        <taxon>Arthropoda</taxon>
        <taxon>Hexapoda</taxon>
        <taxon>Insecta</taxon>
        <taxon>Pterygota</taxon>
        <taxon>Neoptera</taxon>
        <taxon>Endopterygota</taxon>
        <taxon>Diptera</taxon>
        <taxon>Brachycera</taxon>
        <taxon>Muscomorpha</taxon>
        <taxon>Ephydroidea</taxon>
        <taxon>Drosophilidae</taxon>
        <taxon>Drosophila</taxon>
    </lineage>
</organism>
<evidence type="ECO:0000259" key="26">
    <source>
        <dbReference type="Pfam" id="PF01433"/>
    </source>
</evidence>
<dbReference type="PRINTS" id="PR00756">
    <property type="entry name" value="ALADIPTASE"/>
</dbReference>
<dbReference type="FunFam" id="1.25.50.20:FF:000001">
    <property type="entry name" value="Aminopeptidase"/>
    <property type="match status" value="1"/>
</dbReference>
<keyword evidence="13" id="KW-0735">Signal-anchor</keyword>
<comment type="cofactor">
    <cofactor evidence="22 24">
        <name>Zn(2+)</name>
        <dbReference type="ChEBI" id="CHEBI:29105"/>
    </cofactor>
    <text evidence="22 24">Binds 1 zinc ion per subunit.</text>
</comment>
<dbReference type="PANTHER" id="PTHR11533:SF253">
    <property type="entry name" value="AMINOPEPTIDASE-RELATED"/>
    <property type="match status" value="1"/>
</dbReference>
<evidence type="ECO:0000313" key="29">
    <source>
        <dbReference type="Proteomes" id="UP000515160"/>
    </source>
</evidence>
<dbReference type="GO" id="GO:0005615">
    <property type="term" value="C:extracellular space"/>
    <property type="evidence" value="ECO:0007669"/>
    <property type="project" value="TreeGrafter"/>
</dbReference>
<dbReference type="InterPro" id="IPR050344">
    <property type="entry name" value="Peptidase_M1_aminopeptidases"/>
</dbReference>
<evidence type="ECO:0000256" key="25">
    <source>
        <dbReference type="SAM" id="SignalP"/>
    </source>
</evidence>
<evidence type="ECO:0000259" key="27">
    <source>
        <dbReference type="Pfam" id="PF11838"/>
    </source>
</evidence>
<dbReference type="PANTHER" id="PTHR11533">
    <property type="entry name" value="PROTEASE M1 ZINC METALLOPROTEASE"/>
    <property type="match status" value="1"/>
</dbReference>
<evidence type="ECO:0000256" key="16">
    <source>
        <dbReference type="ARBA" id="ARBA00023136"/>
    </source>
</evidence>
<comment type="similarity">
    <text evidence="4 24">Belongs to the peptidase M1 family.</text>
</comment>
<dbReference type="GO" id="GO:0006508">
    <property type="term" value="P:proteolysis"/>
    <property type="evidence" value="ECO:0007669"/>
    <property type="project" value="UniProtKB-KW"/>
</dbReference>
<feature type="binding site" evidence="21">
    <location>
        <begin position="296"/>
        <end position="300"/>
    </location>
    <ligand>
        <name>substrate</name>
    </ligand>
</feature>
<dbReference type="GeneID" id="117575860"/>
<gene>
    <name evidence="30" type="primary">LOC117575860</name>
</gene>
<dbReference type="GO" id="GO:0043171">
    <property type="term" value="P:peptide catabolic process"/>
    <property type="evidence" value="ECO:0007669"/>
    <property type="project" value="TreeGrafter"/>
</dbReference>
<dbReference type="Pfam" id="PF01433">
    <property type="entry name" value="Peptidase_M1"/>
    <property type="match status" value="1"/>
</dbReference>
<dbReference type="Gene3D" id="1.10.390.10">
    <property type="entry name" value="Neutral Protease Domain 2"/>
    <property type="match status" value="1"/>
</dbReference>
<keyword evidence="17" id="KW-1015">Disulfide bond</keyword>
<evidence type="ECO:0000256" key="19">
    <source>
        <dbReference type="ARBA" id="ARBA00023288"/>
    </source>
</evidence>
<keyword evidence="15 24" id="KW-0482">Metalloprotease</keyword>
<keyword evidence="29" id="KW-1185">Reference proteome</keyword>
<dbReference type="GO" id="GO:0070006">
    <property type="term" value="F:metalloaminopeptidase activity"/>
    <property type="evidence" value="ECO:0007669"/>
    <property type="project" value="TreeGrafter"/>
</dbReference>
<evidence type="ECO:0000256" key="22">
    <source>
        <dbReference type="PIRSR" id="PIRSR634016-3"/>
    </source>
</evidence>
<dbReference type="FunFam" id="2.60.40.1730:FF:000012">
    <property type="entry name" value="Aminopeptidase N"/>
    <property type="match status" value="1"/>
</dbReference>
<keyword evidence="18" id="KW-0325">Glycoprotein</keyword>
<evidence type="ECO:0000256" key="1">
    <source>
        <dbReference type="ARBA" id="ARBA00000098"/>
    </source>
</evidence>
<dbReference type="GO" id="GO:0098552">
    <property type="term" value="C:side of membrane"/>
    <property type="evidence" value="ECO:0007669"/>
    <property type="project" value="UniProtKB-KW"/>
</dbReference>
<name>A0A6P8XI71_DROAB</name>
<dbReference type="Gene3D" id="2.60.40.1730">
    <property type="entry name" value="tricorn interacting facor f3 domain"/>
    <property type="match status" value="1"/>
</dbReference>
<keyword evidence="24" id="KW-0031">Aminopeptidase</keyword>
<feature type="binding site" evidence="22">
    <location>
        <position position="336"/>
    </location>
    <ligand>
        <name>Zn(2+)</name>
        <dbReference type="ChEBI" id="CHEBI:29105"/>
        <note>catalytic</note>
    </ligand>
</feature>
<dbReference type="FunFam" id="2.60.40.1910:FF:000008">
    <property type="entry name" value="Aminopeptidase"/>
    <property type="match status" value="1"/>
</dbReference>
<dbReference type="InterPro" id="IPR001930">
    <property type="entry name" value="Peptidase_M1"/>
</dbReference>
<dbReference type="InterPro" id="IPR027268">
    <property type="entry name" value="Peptidase_M4/M1_CTD_sf"/>
</dbReference>
<keyword evidence="6" id="KW-0336">GPI-anchor</keyword>
<evidence type="ECO:0000256" key="24">
    <source>
        <dbReference type="RuleBase" id="RU364040"/>
    </source>
</evidence>
<dbReference type="GO" id="GO:0005886">
    <property type="term" value="C:plasma membrane"/>
    <property type="evidence" value="ECO:0007669"/>
    <property type="project" value="UniProtKB-SubCell"/>
</dbReference>
<evidence type="ECO:0000256" key="9">
    <source>
        <dbReference type="ARBA" id="ARBA00022723"/>
    </source>
</evidence>
<keyword evidence="14" id="KW-1133">Transmembrane helix</keyword>
<evidence type="ECO:0000256" key="17">
    <source>
        <dbReference type="ARBA" id="ARBA00023157"/>
    </source>
</evidence>
<evidence type="ECO:0000256" key="2">
    <source>
        <dbReference type="ARBA" id="ARBA00004606"/>
    </source>
</evidence>
<evidence type="ECO:0000256" key="11">
    <source>
        <dbReference type="ARBA" id="ARBA00022801"/>
    </source>
</evidence>
<dbReference type="SUPFAM" id="SSF55486">
    <property type="entry name" value="Metalloproteases ('zincins'), catalytic domain"/>
    <property type="match status" value="1"/>
</dbReference>
<feature type="binding site" evidence="21">
    <location>
        <position position="157"/>
    </location>
    <ligand>
        <name>substrate</name>
    </ligand>
</feature>
<feature type="domain" description="Aminopeptidase N-like N-terminal" evidence="28">
    <location>
        <begin position="26"/>
        <end position="222"/>
    </location>
</feature>
<keyword evidence="16" id="KW-0472">Membrane</keyword>
<dbReference type="Gene3D" id="2.60.40.1910">
    <property type="match status" value="1"/>
</dbReference>
<dbReference type="CDD" id="cd09601">
    <property type="entry name" value="M1_APN-Q_like"/>
    <property type="match status" value="1"/>
</dbReference>
<dbReference type="FunFam" id="1.10.390.10:FF:000016">
    <property type="entry name" value="Glutamyl aminopeptidase"/>
    <property type="match status" value="1"/>
</dbReference>
<evidence type="ECO:0000256" key="18">
    <source>
        <dbReference type="ARBA" id="ARBA00023180"/>
    </source>
</evidence>
<evidence type="ECO:0000256" key="21">
    <source>
        <dbReference type="PIRSR" id="PIRSR634016-2"/>
    </source>
</evidence>
<feature type="chain" id="PRO_5038494092" description="Aminopeptidase" evidence="25">
    <location>
        <begin position="16"/>
        <end position="928"/>
    </location>
</feature>
<keyword evidence="12 22" id="KW-0862">Zinc</keyword>
<dbReference type="GO" id="GO:0016285">
    <property type="term" value="F:alanyl aminopeptidase activity"/>
    <property type="evidence" value="ECO:0007669"/>
    <property type="project" value="UniProtKB-EC"/>
</dbReference>
<evidence type="ECO:0000256" key="10">
    <source>
        <dbReference type="ARBA" id="ARBA00022729"/>
    </source>
</evidence>
<dbReference type="InterPro" id="IPR042097">
    <property type="entry name" value="Aminopeptidase_N-like_N_sf"/>
</dbReference>
<feature type="signal peptide" evidence="25">
    <location>
        <begin position="1"/>
        <end position="15"/>
    </location>
</feature>
<comment type="subcellular location">
    <subcellularLocation>
        <location evidence="3">Cell membrane</location>
        <topology evidence="3">Lipid-anchor</topology>
        <topology evidence="3">GPI-anchor</topology>
    </subcellularLocation>
    <subcellularLocation>
        <location evidence="2">Membrane</location>
        <topology evidence="2">Single-pass type II membrane protein</topology>
    </subcellularLocation>
</comment>
<evidence type="ECO:0000256" key="15">
    <source>
        <dbReference type="ARBA" id="ARBA00023049"/>
    </source>
</evidence>
<feature type="binding site" evidence="22">
    <location>
        <position position="355"/>
    </location>
    <ligand>
        <name>Zn(2+)</name>
        <dbReference type="ChEBI" id="CHEBI:29105"/>
        <note>catalytic</note>
    </ligand>
</feature>
<keyword evidence="7 24" id="KW-0645">Protease</keyword>
<keyword evidence="8" id="KW-0812">Transmembrane</keyword>
<proteinExistence type="inferred from homology"/>
<keyword evidence="19" id="KW-0449">Lipoprotein</keyword>
<sequence length="928" mass="108794">MRVIVLLNIICASFCFENYRLPSSIKPHHYNLRLLTHLNDYTRLFFTGDVEIHLHILQATNNITLHVGSRLNIDTTGIWMQSVASKCHKDIAIKGVERDSKFDFYILHLNTQLWPSQRYVLRLPFWARLCQTLSGYYASSYQNECGQTRFISVTQFEPTDARTAFPCFDEPNLKATFNITLGHHKHYNALSNMPLAEKIPMCERRNWVWSIFRQTEIMSTYLVAFSINDFAGYASYNDPYERQVKFITWAQSSAIEQCKYAAEIGPRLMAYYEQLFGISYPLPKMDQLAVPDFSAGAMENWGLITYREASLLYAEEASSLLDKQRVTNIIAHELAHQWFGNLVTMEWWNDLWLNEGFATYVATLGMNALCSNWHAYEEESVENVLAILYTDSFCNTRPIHQPSVRRGSQIAELFDVITYRKGAVIIRMMHFFIGDKAFKRGLNYYLQKHSYINAKQQDLWLQLTEAAHLLKTMPHDLDVQIVMDTWTFQPGIPLISVQRHYFTKSATITQSRYRMYDEVEPPQMNESPLQSEPCWFVPISYTTDSQSNFVSTEPRAWLRCQGGEVLPLELQDLPYAQEWLILNVQLATPYRINYDTGNWELIIKGLQSGVFKRIHVMNRAQLLDDSLSLAWSGHLSYALALKLLGYLKHEHEFIPWRAALNQLSAIERIMRQTSEFEEFQHFMNHLLDPIYNYLGGIHEDADNRHHVAHKTLINRWACRLNQADCVKGALKYYHRWFILNNPDESNPVPQNLRTVIYCTAVQHGDADDWNFFWRRYTNSSVASEKRLILLSLSCSRKVDQIEHYLKVIFREKSLIRKQDASQIFEAIVRNDIGFHIAKDFVMHKFEKLKQFYESNRRELAALLVKIAQNINCQRDYQQMRTFIETQKQLLESSMLILRRALEQAQLNLRWRQKRISEFSSNLYMHCYD</sequence>
<dbReference type="AlphaFoldDB" id="A0A6P8XI71"/>
<dbReference type="OrthoDB" id="510539at2759"/>
<evidence type="ECO:0000256" key="8">
    <source>
        <dbReference type="ARBA" id="ARBA00022692"/>
    </source>
</evidence>
<dbReference type="Pfam" id="PF17900">
    <property type="entry name" value="Peptidase_M1_N"/>
    <property type="match status" value="1"/>
</dbReference>
<feature type="domain" description="Peptidase M1 membrane alanine aminopeptidase" evidence="26">
    <location>
        <begin position="260"/>
        <end position="486"/>
    </location>
</feature>
<evidence type="ECO:0000256" key="5">
    <source>
        <dbReference type="ARBA" id="ARBA00022475"/>
    </source>
</evidence>
<feature type="active site" description="Proton acceptor" evidence="20">
    <location>
        <position position="333"/>
    </location>
</feature>
<keyword evidence="9 22" id="KW-0479">Metal-binding</keyword>
<dbReference type="InterPro" id="IPR034016">
    <property type="entry name" value="M1_APN-typ"/>
</dbReference>
<keyword evidence="11 24" id="KW-0378">Hydrolase</keyword>
<evidence type="ECO:0000256" key="4">
    <source>
        <dbReference type="ARBA" id="ARBA00010136"/>
    </source>
</evidence>
<feature type="domain" description="ERAP1-like C-terminal" evidence="27">
    <location>
        <begin position="579"/>
        <end position="904"/>
    </location>
</feature>
<accession>A0A6P8XI71</accession>
<evidence type="ECO:0000256" key="20">
    <source>
        <dbReference type="PIRSR" id="PIRSR634016-1"/>
    </source>
</evidence>
<keyword evidence="10 25" id="KW-0732">Signal</keyword>
<evidence type="ECO:0000256" key="6">
    <source>
        <dbReference type="ARBA" id="ARBA00022622"/>
    </source>
</evidence>
<evidence type="ECO:0000256" key="3">
    <source>
        <dbReference type="ARBA" id="ARBA00004609"/>
    </source>
</evidence>
<evidence type="ECO:0000256" key="12">
    <source>
        <dbReference type="ARBA" id="ARBA00022833"/>
    </source>
</evidence>
<keyword evidence="5" id="KW-1003">Cell membrane</keyword>
<evidence type="ECO:0000256" key="7">
    <source>
        <dbReference type="ARBA" id="ARBA00022670"/>
    </source>
</evidence>
<evidence type="ECO:0000259" key="28">
    <source>
        <dbReference type="Pfam" id="PF17900"/>
    </source>
</evidence>
<dbReference type="RefSeq" id="XP_034116171.2">
    <property type="nucleotide sequence ID" value="XM_034260280.2"/>
</dbReference>
<comment type="catalytic activity">
    <reaction evidence="1">
        <text>Release of an N-terminal amino acid, Xaa-|-Yaa- from a peptide, amide or arylamide. Xaa is preferably Ala, but may be most amino acids including Pro (slow action). When a terminal hydrophobic residue is followed by a prolyl residue, the two may be released as an intact Xaa-Pro dipeptide.</text>
        <dbReference type="EC" id="3.4.11.2"/>
    </reaction>
</comment>
<dbReference type="GO" id="GO:0008270">
    <property type="term" value="F:zinc ion binding"/>
    <property type="evidence" value="ECO:0007669"/>
    <property type="project" value="UniProtKB-UniRule"/>
</dbReference>
<dbReference type="SUPFAM" id="SSF63737">
    <property type="entry name" value="Leukotriene A4 hydrolase N-terminal domain"/>
    <property type="match status" value="1"/>
</dbReference>
<evidence type="ECO:0000256" key="23">
    <source>
        <dbReference type="PIRSR" id="PIRSR634016-4"/>
    </source>
</evidence>
<dbReference type="Gene3D" id="1.25.50.20">
    <property type="match status" value="1"/>
</dbReference>
<dbReference type="InterPro" id="IPR024571">
    <property type="entry name" value="ERAP1-like_C_dom"/>
</dbReference>
<feature type="site" description="Transition state stabilizer" evidence="23">
    <location>
        <position position="419"/>
    </location>
</feature>
<protein>
    <recommendedName>
        <fullName evidence="24">Aminopeptidase</fullName>
        <ecNumber evidence="24">3.4.11.-</ecNumber>
    </recommendedName>
</protein>
<evidence type="ECO:0000256" key="13">
    <source>
        <dbReference type="ARBA" id="ARBA00022968"/>
    </source>
</evidence>
<dbReference type="Proteomes" id="UP000515160">
    <property type="component" value="Chromosome 2R"/>
</dbReference>
<dbReference type="InterPro" id="IPR045357">
    <property type="entry name" value="Aminopeptidase_N-like_N"/>
</dbReference>
<feature type="binding site" evidence="21">
    <location>
        <position position="857"/>
    </location>
    <ligand>
        <name>substrate</name>
    </ligand>
</feature>
<dbReference type="Pfam" id="PF11838">
    <property type="entry name" value="ERAP1_C"/>
    <property type="match status" value="1"/>
</dbReference>
<feature type="binding site" evidence="22">
    <location>
        <position position="332"/>
    </location>
    <ligand>
        <name>Zn(2+)</name>
        <dbReference type="ChEBI" id="CHEBI:29105"/>
        <note>catalytic</note>
    </ligand>
</feature>
<dbReference type="EC" id="3.4.11.-" evidence="24"/>
<evidence type="ECO:0000256" key="14">
    <source>
        <dbReference type="ARBA" id="ARBA00022989"/>
    </source>
</evidence>
<reference evidence="30" key="1">
    <citation type="submission" date="2025-08" db="UniProtKB">
        <authorList>
            <consortium name="RefSeq"/>
        </authorList>
    </citation>
    <scope>IDENTIFICATION</scope>
    <source>
        <strain evidence="30">15112-1751.03</strain>
        <tissue evidence="30">Whole Adult</tissue>
    </source>
</reference>
<dbReference type="GO" id="GO:0005737">
    <property type="term" value="C:cytoplasm"/>
    <property type="evidence" value="ECO:0007669"/>
    <property type="project" value="TreeGrafter"/>
</dbReference>
<dbReference type="GO" id="GO:0042277">
    <property type="term" value="F:peptide binding"/>
    <property type="evidence" value="ECO:0007669"/>
    <property type="project" value="TreeGrafter"/>
</dbReference>